<organism evidence="1 2">
    <name type="scientific">Spongisporangium articulatum</name>
    <dbReference type="NCBI Taxonomy" id="3362603"/>
    <lineage>
        <taxon>Bacteria</taxon>
        <taxon>Bacillati</taxon>
        <taxon>Actinomycetota</taxon>
        <taxon>Actinomycetes</taxon>
        <taxon>Kineosporiales</taxon>
        <taxon>Kineosporiaceae</taxon>
        <taxon>Spongisporangium</taxon>
    </lineage>
</organism>
<dbReference type="RefSeq" id="WP_398282802.1">
    <property type="nucleotide sequence ID" value="NZ_JBITLV010000005.1"/>
</dbReference>
<evidence type="ECO:0000313" key="1">
    <source>
        <dbReference type="EMBL" id="MFI7588777.1"/>
    </source>
</evidence>
<gene>
    <name evidence="1" type="ORF">ACIB24_17040</name>
</gene>
<reference evidence="1 2" key="1">
    <citation type="submission" date="2024-10" db="EMBL/GenBank/DDBJ databases">
        <title>The Natural Products Discovery Center: Release of the First 8490 Sequenced Strains for Exploring Actinobacteria Biosynthetic Diversity.</title>
        <authorList>
            <person name="Kalkreuter E."/>
            <person name="Kautsar S.A."/>
            <person name="Yang D."/>
            <person name="Bader C.D."/>
            <person name="Teijaro C.N."/>
            <person name="Fluegel L."/>
            <person name="Davis C.M."/>
            <person name="Simpson J.R."/>
            <person name="Lauterbach L."/>
            <person name="Steele A.D."/>
            <person name="Gui C."/>
            <person name="Meng S."/>
            <person name="Li G."/>
            <person name="Viehrig K."/>
            <person name="Ye F."/>
            <person name="Su P."/>
            <person name="Kiefer A.F."/>
            <person name="Nichols A."/>
            <person name="Cepeda A.J."/>
            <person name="Yan W."/>
            <person name="Fan B."/>
            <person name="Jiang Y."/>
            <person name="Adhikari A."/>
            <person name="Zheng C.-J."/>
            <person name="Schuster L."/>
            <person name="Cowan T.M."/>
            <person name="Smanski M.J."/>
            <person name="Chevrette M.G."/>
            <person name="De Carvalho L.P.S."/>
            <person name="Shen B."/>
        </authorList>
    </citation>
    <scope>NUCLEOTIDE SEQUENCE [LARGE SCALE GENOMIC DNA]</scope>
    <source>
        <strain evidence="1 2">NPDC049639</strain>
    </source>
</reference>
<dbReference type="Proteomes" id="UP001612915">
    <property type="component" value="Unassembled WGS sequence"/>
</dbReference>
<comment type="caution">
    <text evidence="1">The sequence shown here is derived from an EMBL/GenBank/DDBJ whole genome shotgun (WGS) entry which is preliminary data.</text>
</comment>
<proteinExistence type="predicted"/>
<keyword evidence="2" id="KW-1185">Reference proteome</keyword>
<dbReference type="EMBL" id="JBITLV010000005">
    <property type="protein sequence ID" value="MFI7588777.1"/>
    <property type="molecule type" value="Genomic_DNA"/>
</dbReference>
<name>A0ABW8AQZ9_9ACTN</name>
<evidence type="ECO:0000313" key="2">
    <source>
        <dbReference type="Proteomes" id="UP001612915"/>
    </source>
</evidence>
<accession>A0ABW8AQZ9</accession>
<sequence>MGDLQALQGAADGWRRIVEALGVDWPVPGSDDVVPAERLARYYDGPSVPAEVAWLHSYVRSGQLVLPEGTYLMDWPSTAKEAFFGLELAWPAPFPWRAQIPVITNNVLVFTVVLAESHAGEVWRYEIGEEAFAAVRAATDLATLFETWVQVGRADGLMLNEVNRFVQLKADRFQEQYVRGLGVDPFAYPTAPLDEEATRRRQRECGVDMDLVEDVDAWVDLFDEVDATAERLDAQHRRARR</sequence>
<protein>
    <submittedName>
        <fullName evidence="1">Uncharacterized protein</fullName>
    </submittedName>
</protein>